<dbReference type="InterPro" id="IPR045357">
    <property type="entry name" value="Aminopeptidase_N-like_N"/>
</dbReference>
<dbReference type="FunFam" id="2.60.40.1730:FF:000005">
    <property type="entry name" value="Aminopeptidase N"/>
    <property type="match status" value="1"/>
</dbReference>
<dbReference type="STRING" id="1122189.SAMN02745165_00253"/>
<comment type="cofactor">
    <cofactor evidence="2">
        <name>Zn(2+)</name>
        <dbReference type="ChEBI" id="CHEBI:29105"/>
    </cofactor>
</comment>
<feature type="domain" description="Peptidase M1 membrane alanine aminopeptidase" evidence="14">
    <location>
        <begin position="235"/>
        <end position="442"/>
    </location>
</feature>
<comment type="function">
    <text evidence="13">Aminopeptidase N is involved in the degradation of intracellular peptides generated by protein breakdown during normal growth as well as in response to nutrient starvation.</text>
</comment>
<dbReference type="Gene3D" id="1.10.390.10">
    <property type="entry name" value="Neutral Protease Domain 2"/>
    <property type="match status" value="1"/>
</dbReference>
<proteinExistence type="inferred from homology"/>
<comment type="catalytic activity">
    <reaction evidence="1">
        <text>Release of an N-terminal amino acid, Xaa-|-Yaa- from a peptide, amide or arylamide. Xaa is preferably Ala, but may be most amino acids including Pro (slow action). When a terminal hydrophobic residue is followed by a prolyl residue, the two may be released as an intact Xaa-Pro dipeptide.</text>
        <dbReference type="EC" id="3.4.11.2"/>
    </reaction>
</comment>
<evidence type="ECO:0000259" key="16">
    <source>
        <dbReference type="Pfam" id="PF17432"/>
    </source>
</evidence>
<dbReference type="FunFam" id="2.60.40.1840:FF:000001">
    <property type="entry name" value="Aminopeptidase N"/>
    <property type="match status" value="1"/>
</dbReference>
<dbReference type="EMBL" id="FQZT01000001">
    <property type="protein sequence ID" value="SHI50542.1"/>
    <property type="molecule type" value="Genomic_DNA"/>
</dbReference>
<sequence>MAANTKAPEAIHLEDYKTPAYLVDQVQLTFQLEPSATLVRSKLQMSRNLDRTEPEPLRLDGNSMELISVVLDGKTLSGDNYQLDAEGVTIFAVPEKFCLEIETKIDPAGNTSLEGLYQSSGNFCTQCEAHGFRKITFYPDRPDVMAKFRVRIEAEKKYPVLLSNGNLIAEGELENGHHYAEWEDPFPKPSYLFALVAGDLVCIEDSYKTRSGRDVLLQIFVEERNKDFCDHAMLSLKKSMKWDEDVFDLEYDLDRYMIVAVDDFNMGAMENKGLNVFNSKYVLAHPETATDADYLGVESVIAHEYFHNWTGNRVTCRDWFQLSLKEGLTVYRDQQFSADMNSAAVCRIDDVRILRQHQFPEDAGPMAHPVRPASYVEINNFYTMTVYNKGAEVIRMMRTLLGEEKFVDGVKLYLKRHDGDAATCDDFVRAMEAAGQRDLSQFKLWYSQAGTPQVLIRSHYDEQAKSLRLDMVQHCPPTPEAEQKQPFQIPLAVGLLAADGSDIPLQLEGEDSAGATTRVLELCEKEQSFTFIGLKEQPILSPLRGFSAPVRLKADFSDDELAFRMAHDADSFNRWEAGQTLALKELLRMLSDLEEGRQFVLSPKFICAWRHALEDRQADMSLLTQLLTLPSEQYLSDQLEECNPQAVREVRDRARWQLGSECQAALMERYQECADDGEYSLDPQAVGRRSLRNFCLTLLMELHDQRMTDLCLEQYYKSQNMTDRLAAFAVMVDNPAQDRLAVINDFYQRWQEHPLLIDKWFSVQAMSHQPQVFAEVELLLRHPAFSMSNPNRFRSLVGAFTQNLGAFHRGDGAGYRFLADQVLLLDQKNPQVAARMAGPFTRWKRLEPHRRELMKAELVRMQAAELSKDLYEIVSKSLS</sequence>
<evidence type="ECO:0000256" key="4">
    <source>
        <dbReference type="ARBA" id="ARBA00012564"/>
    </source>
</evidence>
<dbReference type="PRINTS" id="PR00756">
    <property type="entry name" value="ALADIPTASE"/>
</dbReference>
<keyword evidence="9" id="KW-0378">Hydrolase</keyword>
<dbReference type="InterPro" id="IPR012779">
    <property type="entry name" value="Peptidase_M1_pepN"/>
</dbReference>
<dbReference type="Pfam" id="PF11940">
    <property type="entry name" value="DUF3458"/>
    <property type="match status" value="1"/>
</dbReference>
<dbReference type="InterPro" id="IPR027268">
    <property type="entry name" value="Peptidase_M4/M1_CTD_sf"/>
</dbReference>
<evidence type="ECO:0000313" key="18">
    <source>
        <dbReference type="EMBL" id="SHI50542.1"/>
    </source>
</evidence>
<dbReference type="RefSeq" id="WP_072904932.1">
    <property type="nucleotide sequence ID" value="NZ_FQZT01000001.1"/>
</dbReference>
<dbReference type="PANTHER" id="PTHR46322:SF1">
    <property type="entry name" value="PUROMYCIN-SENSITIVE AMINOPEPTIDASE"/>
    <property type="match status" value="1"/>
</dbReference>
<keyword evidence="19" id="KW-1185">Reference proteome</keyword>
<evidence type="ECO:0000256" key="5">
    <source>
        <dbReference type="ARBA" id="ARBA00015611"/>
    </source>
</evidence>
<dbReference type="Pfam" id="PF17900">
    <property type="entry name" value="Peptidase_M1_N"/>
    <property type="match status" value="1"/>
</dbReference>
<dbReference type="PANTHER" id="PTHR46322">
    <property type="entry name" value="PUROMYCIN-SENSITIVE AMINOPEPTIDASE"/>
    <property type="match status" value="1"/>
</dbReference>
<evidence type="ECO:0000256" key="9">
    <source>
        <dbReference type="ARBA" id="ARBA00022801"/>
    </source>
</evidence>
<dbReference type="InterPro" id="IPR037144">
    <property type="entry name" value="Peptidase_M1_pepN_C_sf"/>
</dbReference>
<evidence type="ECO:0000256" key="12">
    <source>
        <dbReference type="ARBA" id="ARBA00029840"/>
    </source>
</evidence>
<reference evidence="18 19" key="1">
    <citation type="submission" date="2016-11" db="EMBL/GenBank/DDBJ databases">
        <authorList>
            <person name="Jaros S."/>
            <person name="Januszkiewicz K."/>
            <person name="Wedrychowicz H."/>
        </authorList>
    </citation>
    <scope>NUCLEOTIDE SEQUENCE [LARGE SCALE GENOMIC DNA]</scope>
    <source>
        <strain evidence="18 19">DSM 5091</strain>
    </source>
</reference>
<dbReference type="Pfam" id="PF01433">
    <property type="entry name" value="Peptidase_M1"/>
    <property type="match status" value="1"/>
</dbReference>
<dbReference type="Pfam" id="PF17432">
    <property type="entry name" value="DUF3458_C"/>
    <property type="match status" value="1"/>
</dbReference>
<dbReference type="FunFam" id="1.10.390.10:FF:000002">
    <property type="entry name" value="Aminopeptidase N"/>
    <property type="match status" value="1"/>
</dbReference>
<gene>
    <name evidence="18" type="ORF">SAMN02745165_00253</name>
</gene>
<dbReference type="Gene3D" id="2.60.40.1840">
    <property type="match status" value="1"/>
</dbReference>
<evidence type="ECO:0000256" key="13">
    <source>
        <dbReference type="ARBA" id="ARBA00059739"/>
    </source>
</evidence>
<dbReference type="NCBIfam" id="TIGR02414">
    <property type="entry name" value="pepN_proteo"/>
    <property type="match status" value="1"/>
</dbReference>
<dbReference type="SUPFAM" id="SSF55486">
    <property type="entry name" value="Metalloproteases ('zincins'), catalytic domain"/>
    <property type="match status" value="1"/>
</dbReference>
<dbReference type="OrthoDB" id="9816201at2"/>
<feature type="domain" description="Peptidase M1 alanyl aminopeptidase Ig-like fold" evidence="15">
    <location>
        <begin position="450"/>
        <end position="554"/>
    </location>
</feature>
<evidence type="ECO:0000256" key="6">
    <source>
        <dbReference type="ARBA" id="ARBA00022438"/>
    </source>
</evidence>
<dbReference type="EC" id="3.4.11.2" evidence="4"/>
<dbReference type="GO" id="GO:0016285">
    <property type="term" value="F:alanyl aminopeptidase activity"/>
    <property type="evidence" value="ECO:0007669"/>
    <property type="project" value="UniProtKB-EC"/>
</dbReference>
<dbReference type="InterPro" id="IPR024601">
    <property type="entry name" value="Peptidase_M1_pepN_C"/>
</dbReference>
<dbReference type="FunFam" id="3.30.2010.30:FF:000002">
    <property type="entry name" value="Putative aminopeptidase N"/>
    <property type="match status" value="1"/>
</dbReference>
<accession>A0A1M6BPC1</accession>
<comment type="similarity">
    <text evidence="3">Belongs to the peptidase M1 family.</text>
</comment>
<dbReference type="InterPro" id="IPR001930">
    <property type="entry name" value="Peptidase_M1"/>
</dbReference>
<evidence type="ECO:0000256" key="10">
    <source>
        <dbReference type="ARBA" id="ARBA00022833"/>
    </source>
</evidence>
<feature type="domain" description="Aminopeptidase N-like N-terminal" evidence="17">
    <location>
        <begin position="70"/>
        <end position="192"/>
    </location>
</feature>
<evidence type="ECO:0000259" key="17">
    <source>
        <dbReference type="Pfam" id="PF17900"/>
    </source>
</evidence>
<evidence type="ECO:0000259" key="14">
    <source>
        <dbReference type="Pfam" id="PF01433"/>
    </source>
</evidence>
<dbReference type="InterPro" id="IPR035414">
    <property type="entry name" value="Peptidase_M1_pepN_Ig-like"/>
</dbReference>
<dbReference type="InterPro" id="IPR042097">
    <property type="entry name" value="Aminopeptidase_N-like_N_sf"/>
</dbReference>
<evidence type="ECO:0000256" key="2">
    <source>
        <dbReference type="ARBA" id="ARBA00001947"/>
    </source>
</evidence>
<dbReference type="Gene3D" id="2.60.40.1730">
    <property type="entry name" value="tricorn interacting facor f3 domain"/>
    <property type="match status" value="1"/>
</dbReference>
<dbReference type="InterPro" id="IPR014782">
    <property type="entry name" value="Peptidase_M1_dom"/>
</dbReference>
<dbReference type="InterPro" id="IPR038438">
    <property type="entry name" value="PepN_Ig-like_sf"/>
</dbReference>
<dbReference type="GO" id="GO:0008237">
    <property type="term" value="F:metallopeptidase activity"/>
    <property type="evidence" value="ECO:0007669"/>
    <property type="project" value="UniProtKB-KW"/>
</dbReference>
<organism evidence="18 19">
    <name type="scientific">Malonomonas rubra DSM 5091</name>
    <dbReference type="NCBI Taxonomy" id="1122189"/>
    <lineage>
        <taxon>Bacteria</taxon>
        <taxon>Pseudomonadati</taxon>
        <taxon>Thermodesulfobacteriota</taxon>
        <taxon>Desulfuromonadia</taxon>
        <taxon>Desulfuromonadales</taxon>
        <taxon>Geopsychrobacteraceae</taxon>
        <taxon>Malonomonas</taxon>
    </lineage>
</organism>
<keyword evidence="11" id="KW-0482">Metalloprotease</keyword>
<name>A0A1M6BPC1_MALRU</name>
<dbReference type="Gene3D" id="3.30.2010.30">
    <property type="match status" value="1"/>
</dbReference>
<keyword evidence="7" id="KW-0645">Protease</keyword>
<dbReference type="GO" id="GO:0006508">
    <property type="term" value="P:proteolysis"/>
    <property type="evidence" value="ECO:0007669"/>
    <property type="project" value="UniProtKB-KW"/>
</dbReference>
<dbReference type="SUPFAM" id="SSF63737">
    <property type="entry name" value="Leukotriene A4 hydrolase N-terminal domain"/>
    <property type="match status" value="1"/>
</dbReference>
<evidence type="ECO:0000313" key="19">
    <source>
        <dbReference type="Proteomes" id="UP000184171"/>
    </source>
</evidence>
<dbReference type="CDD" id="cd09600">
    <property type="entry name" value="M1_APN"/>
    <property type="match status" value="1"/>
</dbReference>
<keyword evidence="10" id="KW-0862">Zinc</keyword>
<evidence type="ECO:0000256" key="8">
    <source>
        <dbReference type="ARBA" id="ARBA00022723"/>
    </source>
</evidence>
<evidence type="ECO:0000256" key="1">
    <source>
        <dbReference type="ARBA" id="ARBA00000098"/>
    </source>
</evidence>
<keyword evidence="6 18" id="KW-0031">Aminopeptidase</keyword>
<dbReference type="AlphaFoldDB" id="A0A1M6BPC1"/>
<evidence type="ECO:0000259" key="15">
    <source>
        <dbReference type="Pfam" id="PF11940"/>
    </source>
</evidence>
<keyword evidence="8" id="KW-0479">Metal-binding</keyword>
<feature type="domain" description="Peptidase M1 alanyl aminopeptidase C-terminal" evidence="16">
    <location>
        <begin position="558"/>
        <end position="878"/>
    </location>
</feature>
<protein>
    <recommendedName>
        <fullName evidence="5">Aminopeptidase N</fullName>
        <ecNumber evidence="4">3.4.11.2</ecNumber>
    </recommendedName>
    <alternativeName>
        <fullName evidence="12">Alpha-aminoacylpeptide hydrolase</fullName>
    </alternativeName>
</protein>
<evidence type="ECO:0000256" key="3">
    <source>
        <dbReference type="ARBA" id="ARBA00010136"/>
    </source>
</evidence>
<evidence type="ECO:0000256" key="7">
    <source>
        <dbReference type="ARBA" id="ARBA00022670"/>
    </source>
</evidence>
<dbReference type="Gene3D" id="1.25.50.10">
    <property type="entry name" value="Peptidase M1, alanyl aminopeptidase, C-terminal domain"/>
    <property type="match status" value="1"/>
</dbReference>
<dbReference type="Proteomes" id="UP000184171">
    <property type="component" value="Unassembled WGS sequence"/>
</dbReference>
<dbReference type="GO" id="GO:0008270">
    <property type="term" value="F:zinc ion binding"/>
    <property type="evidence" value="ECO:0007669"/>
    <property type="project" value="InterPro"/>
</dbReference>
<evidence type="ECO:0000256" key="11">
    <source>
        <dbReference type="ARBA" id="ARBA00023049"/>
    </source>
</evidence>